<dbReference type="InterPro" id="IPR004875">
    <property type="entry name" value="DDE_SF_endonuclease_dom"/>
</dbReference>
<evidence type="ECO:0000259" key="1">
    <source>
        <dbReference type="Pfam" id="PF03184"/>
    </source>
</evidence>
<dbReference type="Proteomes" id="UP000747542">
    <property type="component" value="Unassembled WGS sequence"/>
</dbReference>
<evidence type="ECO:0000313" key="3">
    <source>
        <dbReference type="EMBL" id="KAG7163055.1"/>
    </source>
</evidence>
<feature type="non-terminal residue" evidence="3">
    <location>
        <position position="1"/>
    </location>
</feature>
<sequence length="342" mass="39427">AKQRRYEACFKLKVVAYGKSRNNCAAARKCGVTEKMEHLLRSMPRKKCAMRRGTALWPNLEKHAVDMVREQRQNGYVVSRNKICIWALKWAKANQEHIKDFKATALWCRQNKNTVAQKLPADLDCKITNFHRYVIQQRKTHGYPLSNIGKMDETPISFDMVGNHTIDTKGTKTVGKQCQKIKFLAGIFVHVNEKGWMANQRIKLWIDHVWCKLSGGFRKQRSLLVWDMFTSHLTKGTKTSMARNSNDIVVIPGGLTSVVQPLDVCEQWNEWTIRGKKSCTKGGNMCAPELDVLCDFVVKAWNDIIVEAVIKSFKRMKCCGRMRMKQKPRHLIQSLILMMIQQ</sequence>
<dbReference type="AlphaFoldDB" id="A0A8J5MSY0"/>
<evidence type="ECO:0000313" key="4">
    <source>
        <dbReference type="Proteomes" id="UP000747542"/>
    </source>
</evidence>
<organism evidence="3 4">
    <name type="scientific">Homarus americanus</name>
    <name type="common">American lobster</name>
    <dbReference type="NCBI Taxonomy" id="6706"/>
    <lineage>
        <taxon>Eukaryota</taxon>
        <taxon>Metazoa</taxon>
        <taxon>Ecdysozoa</taxon>
        <taxon>Arthropoda</taxon>
        <taxon>Crustacea</taxon>
        <taxon>Multicrustacea</taxon>
        <taxon>Malacostraca</taxon>
        <taxon>Eumalacostraca</taxon>
        <taxon>Eucarida</taxon>
        <taxon>Decapoda</taxon>
        <taxon>Pleocyemata</taxon>
        <taxon>Astacidea</taxon>
        <taxon>Nephropoidea</taxon>
        <taxon>Nephropidae</taxon>
        <taxon>Homarus</taxon>
    </lineage>
</organism>
<feature type="domain" description="Brinker DNA-binding" evidence="2">
    <location>
        <begin position="3"/>
        <end position="35"/>
    </location>
</feature>
<name>A0A8J5MSY0_HOMAM</name>
<dbReference type="EMBL" id="JAHLQT010026502">
    <property type="protein sequence ID" value="KAG7163055.1"/>
    <property type="molecule type" value="Genomic_DNA"/>
</dbReference>
<evidence type="ECO:0000259" key="2">
    <source>
        <dbReference type="Pfam" id="PF09607"/>
    </source>
</evidence>
<protein>
    <submittedName>
        <fullName evidence="3">Pogo transposable element-like 5</fullName>
    </submittedName>
</protein>
<keyword evidence="4" id="KW-1185">Reference proteome</keyword>
<dbReference type="Pfam" id="PF03184">
    <property type="entry name" value="DDE_1"/>
    <property type="match status" value="1"/>
</dbReference>
<feature type="non-terminal residue" evidence="3">
    <location>
        <position position="342"/>
    </location>
</feature>
<comment type="caution">
    <text evidence="3">The sequence shown here is derived from an EMBL/GenBank/DDBJ whole genome shotgun (WGS) entry which is preliminary data.</text>
</comment>
<reference evidence="3" key="1">
    <citation type="journal article" date="2021" name="Sci. Adv.">
        <title>The American lobster genome reveals insights on longevity, neural, and immune adaptations.</title>
        <authorList>
            <person name="Polinski J.M."/>
            <person name="Zimin A.V."/>
            <person name="Clark K.F."/>
            <person name="Kohn A.B."/>
            <person name="Sadowski N."/>
            <person name="Timp W."/>
            <person name="Ptitsyn A."/>
            <person name="Khanna P."/>
            <person name="Romanova D.Y."/>
            <person name="Williams P."/>
            <person name="Greenwood S.J."/>
            <person name="Moroz L.L."/>
            <person name="Walt D.R."/>
            <person name="Bodnar A.G."/>
        </authorList>
    </citation>
    <scope>NUCLEOTIDE SEQUENCE</scope>
    <source>
        <strain evidence="3">GMGI-L3</strain>
    </source>
</reference>
<feature type="domain" description="DDE-1" evidence="1">
    <location>
        <begin position="187"/>
        <end position="313"/>
    </location>
</feature>
<gene>
    <name evidence="3" type="primary">Pogo-L5</name>
    <name evidence="3" type="ORF">Hamer_G002118</name>
</gene>
<accession>A0A8J5MSY0</accession>
<dbReference type="InterPro" id="IPR018586">
    <property type="entry name" value="Brinker_DNA-bd"/>
</dbReference>
<dbReference type="GO" id="GO:0003676">
    <property type="term" value="F:nucleic acid binding"/>
    <property type="evidence" value="ECO:0007669"/>
    <property type="project" value="InterPro"/>
</dbReference>
<dbReference type="Pfam" id="PF09607">
    <property type="entry name" value="BrkDBD"/>
    <property type="match status" value="1"/>
</dbReference>
<proteinExistence type="predicted"/>